<dbReference type="Proteomes" id="UP001596516">
    <property type="component" value="Unassembled WGS sequence"/>
</dbReference>
<proteinExistence type="inferred from homology"/>
<dbReference type="InterPro" id="IPR036388">
    <property type="entry name" value="WH-like_DNA-bd_sf"/>
</dbReference>
<feature type="domain" description="HTH lysR-type" evidence="5">
    <location>
        <begin position="15"/>
        <end position="72"/>
    </location>
</feature>
<keyword evidence="2" id="KW-0805">Transcription regulation</keyword>
<dbReference type="Gene3D" id="3.40.190.10">
    <property type="entry name" value="Periplasmic binding protein-like II"/>
    <property type="match status" value="2"/>
</dbReference>
<evidence type="ECO:0000313" key="7">
    <source>
        <dbReference type="Proteomes" id="UP001596516"/>
    </source>
</evidence>
<comment type="caution">
    <text evidence="6">The sequence shown here is derived from an EMBL/GenBank/DDBJ whole genome shotgun (WGS) entry which is preliminary data.</text>
</comment>
<evidence type="ECO:0000256" key="1">
    <source>
        <dbReference type="ARBA" id="ARBA00009437"/>
    </source>
</evidence>
<dbReference type="SUPFAM" id="SSF53850">
    <property type="entry name" value="Periplasmic binding protein-like II"/>
    <property type="match status" value="1"/>
</dbReference>
<dbReference type="InterPro" id="IPR005119">
    <property type="entry name" value="LysR_subst-bd"/>
</dbReference>
<dbReference type="Pfam" id="PF00126">
    <property type="entry name" value="HTH_1"/>
    <property type="match status" value="1"/>
</dbReference>
<dbReference type="Gene3D" id="1.10.10.10">
    <property type="entry name" value="Winged helix-like DNA-binding domain superfamily/Winged helix DNA-binding domain"/>
    <property type="match status" value="1"/>
</dbReference>
<dbReference type="PANTHER" id="PTHR30537">
    <property type="entry name" value="HTH-TYPE TRANSCRIPTIONAL REGULATOR"/>
    <property type="match status" value="1"/>
</dbReference>
<keyword evidence="7" id="KW-1185">Reference proteome</keyword>
<protein>
    <submittedName>
        <fullName evidence="6">LysR family transcriptional regulator</fullName>
    </submittedName>
</protein>
<dbReference type="InterPro" id="IPR036390">
    <property type="entry name" value="WH_DNA-bd_sf"/>
</dbReference>
<name>A0ABW2UN00_9RHOB</name>
<dbReference type="PANTHER" id="PTHR30537:SF26">
    <property type="entry name" value="GLYCINE CLEAVAGE SYSTEM TRANSCRIPTIONAL ACTIVATOR"/>
    <property type="match status" value="1"/>
</dbReference>
<dbReference type="PROSITE" id="PS50931">
    <property type="entry name" value="HTH_LYSR"/>
    <property type="match status" value="1"/>
</dbReference>
<evidence type="ECO:0000256" key="3">
    <source>
        <dbReference type="ARBA" id="ARBA00023125"/>
    </source>
</evidence>
<gene>
    <name evidence="6" type="ORF">ACFQXB_12005</name>
</gene>
<organism evidence="6 7">
    <name type="scientific">Plastorhodobacter daqingensis</name>
    <dbReference type="NCBI Taxonomy" id="1387281"/>
    <lineage>
        <taxon>Bacteria</taxon>
        <taxon>Pseudomonadati</taxon>
        <taxon>Pseudomonadota</taxon>
        <taxon>Alphaproteobacteria</taxon>
        <taxon>Rhodobacterales</taxon>
        <taxon>Paracoccaceae</taxon>
        <taxon>Plastorhodobacter</taxon>
    </lineage>
</organism>
<dbReference type="InterPro" id="IPR058163">
    <property type="entry name" value="LysR-type_TF_proteobact-type"/>
</dbReference>
<accession>A0ABW2UN00</accession>
<sequence length="307" mass="32908">MHKAHMTAAPRRLLPSISLLQAFEAVCRTGSTAAAARELALTQGAVSRLVQGLEGQLGVQLFQRDRRRLVPTEAAQVYARDVRKALDLIARSSLGVRSNPGGGVLSLAILPTFGTRWLAPRLPAFLTAHPGITINLATRLRPFDFAREGFDAAIHFGRDDWQGAGAMKLFDERLIATCSPDFLRRNPVSGPGDLASLPLLQLETRPDAWAQWFSQHGIEGATPARGMMFDQFATMTQAAIAGVGLALLPAFLAAGEIAEGRLVRACGTAATGVGSYWLVWPETGAGHPPLQAFRAWLGTITAPLRGD</sequence>
<dbReference type="Pfam" id="PF03466">
    <property type="entry name" value="LysR_substrate"/>
    <property type="match status" value="1"/>
</dbReference>
<dbReference type="InterPro" id="IPR000847">
    <property type="entry name" value="LysR_HTH_N"/>
</dbReference>
<keyword evidence="4" id="KW-0804">Transcription</keyword>
<dbReference type="EMBL" id="JBHTFQ010000006">
    <property type="protein sequence ID" value="MFC7704920.1"/>
    <property type="molecule type" value="Genomic_DNA"/>
</dbReference>
<dbReference type="SUPFAM" id="SSF46785">
    <property type="entry name" value="Winged helix' DNA-binding domain"/>
    <property type="match status" value="1"/>
</dbReference>
<evidence type="ECO:0000256" key="2">
    <source>
        <dbReference type="ARBA" id="ARBA00023015"/>
    </source>
</evidence>
<dbReference type="RefSeq" id="WP_377403875.1">
    <property type="nucleotide sequence ID" value="NZ_JBHTFQ010000006.1"/>
</dbReference>
<dbReference type="PRINTS" id="PR00039">
    <property type="entry name" value="HTHLYSR"/>
</dbReference>
<evidence type="ECO:0000313" key="6">
    <source>
        <dbReference type="EMBL" id="MFC7704920.1"/>
    </source>
</evidence>
<reference evidence="7" key="1">
    <citation type="journal article" date="2019" name="Int. J. Syst. Evol. Microbiol.">
        <title>The Global Catalogue of Microorganisms (GCM) 10K type strain sequencing project: providing services to taxonomists for standard genome sequencing and annotation.</title>
        <authorList>
            <consortium name="The Broad Institute Genomics Platform"/>
            <consortium name="The Broad Institute Genome Sequencing Center for Infectious Disease"/>
            <person name="Wu L."/>
            <person name="Ma J."/>
        </authorList>
    </citation>
    <scope>NUCLEOTIDE SEQUENCE [LARGE SCALE GENOMIC DNA]</scope>
    <source>
        <strain evidence="7">CGMCC 1.12750</strain>
    </source>
</reference>
<comment type="similarity">
    <text evidence="1">Belongs to the LysR transcriptional regulatory family.</text>
</comment>
<keyword evidence="3" id="KW-0238">DNA-binding</keyword>
<evidence type="ECO:0000256" key="4">
    <source>
        <dbReference type="ARBA" id="ARBA00023163"/>
    </source>
</evidence>
<evidence type="ECO:0000259" key="5">
    <source>
        <dbReference type="PROSITE" id="PS50931"/>
    </source>
</evidence>